<evidence type="ECO:0000313" key="3">
    <source>
        <dbReference type="EMBL" id="KIA78197.1"/>
    </source>
</evidence>
<dbReference type="AlphaFoldDB" id="A0A0C1EAQ6"/>
<organism evidence="3 4">
    <name type="scientific">Parachlamydia acanthamoebae</name>
    <dbReference type="NCBI Taxonomy" id="83552"/>
    <lineage>
        <taxon>Bacteria</taxon>
        <taxon>Pseudomonadati</taxon>
        <taxon>Chlamydiota</taxon>
        <taxon>Chlamydiia</taxon>
        <taxon>Parachlamydiales</taxon>
        <taxon>Parachlamydiaceae</taxon>
        <taxon>Parachlamydia</taxon>
    </lineage>
</organism>
<name>A0A0C1EAQ6_9BACT</name>
<feature type="domain" description="DUF2147" evidence="2">
    <location>
        <begin position="32"/>
        <end position="147"/>
    </location>
</feature>
<keyword evidence="1" id="KW-0732">Signal</keyword>
<comment type="caution">
    <text evidence="3">The sequence shown here is derived from an EMBL/GenBank/DDBJ whole genome shotgun (WGS) entry which is preliminary data.</text>
</comment>
<dbReference type="Pfam" id="PF09917">
    <property type="entry name" value="DUF2147"/>
    <property type="match status" value="1"/>
</dbReference>
<sequence>MSKGSLMKTLLSLFLFLMISINSTYAIDEVQGFWKSVDDETGRIQSIVAIYEYEGKYFGRIIATYGHNGEIADSIESPKTRAAGVQGNPFFSGMDIMWNLKKNGEKYTDGKILDPDHGRVYDAQMWPKNGNLIVRGQIFFFGRNQTWLPVAEHDFPRELKKPDLKELVPVIPKVNRVKSSKK</sequence>
<evidence type="ECO:0000313" key="4">
    <source>
        <dbReference type="Proteomes" id="UP000031307"/>
    </source>
</evidence>
<dbReference type="PATRIC" id="fig|83552.4.peg.581"/>
<dbReference type="InterPro" id="IPR019223">
    <property type="entry name" value="DUF2147"/>
</dbReference>
<dbReference type="PANTHER" id="PTHR36919:SF3">
    <property type="entry name" value="BLL5882 PROTEIN"/>
    <property type="match status" value="1"/>
</dbReference>
<reference evidence="3 4" key="1">
    <citation type="journal article" date="2014" name="Mol. Biol. Evol.">
        <title>Massive expansion of Ubiquitination-related gene families within the Chlamydiae.</title>
        <authorList>
            <person name="Domman D."/>
            <person name="Collingro A."/>
            <person name="Lagkouvardos I."/>
            <person name="Gehre L."/>
            <person name="Weinmaier T."/>
            <person name="Rattei T."/>
            <person name="Subtil A."/>
            <person name="Horn M."/>
        </authorList>
    </citation>
    <scope>NUCLEOTIDE SEQUENCE [LARGE SCALE GENOMIC DNA]</scope>
    <source>
        <strain evidence="3 4">OEW1</strain>
    </source>
</reference>
<dbReference type="Gene3D" id="2.40.128.520">
    <property type="match status" value="1"/>
</dbReference>
<accession>A0A0C1EAQ6</accession>
<feature type="chain" id="PRO_5002149192" description="DUF2147 domain-containing protein" evidence="1">
    <location>
        <begin position="27"/>
        <end position="182"/>
    </location>
</feature>
<feature type="signal peptide" evidence="1">
    <location>
        <begin position="1"/>
        <end position="26"/>
    </location>
</feature>
<dbReference type="EMBL" id="JSAM01000031">
    <property type="protein sequence ID" value="KIA78197.1"/>
    <property type="molecule type" value="Genomic_DNA"/>
</dbReference>
<protein>
    <recommendedName>
        <fullName evidence="2">DUF2147 domain-containing protein</fullName>
    </recommendedName>
</protein>
<evidence type="ECO:0000256" key="1">
    <source>
        <dbReference type="SAM" id="SignalP"/>
    </source>
</evidence>
<proteinExistence type="predicted"/>
<dbReference type="PANTHER" id="PTHR36919">
    <property type="entry name" value="BLR1215 PROTEIN"/>
    <property type="match status" value="1"/>
</dbReference>
<evidence type="ECO:0000259" key="2">
    <source>
        <dbReference type="Pfam" id="PF09917"/>
    </source>
</evidence>
<dbReference type="Proteomes" id="UP000031307">
    <property type="component" value="Unassembled WGS sequence"/>
</dbReference>
<gene>
    <name evidence="3" type="ORF">DB43_EL00080</name>
</gene>